<evidence type="ECO:0000313" key="2">
    <source>
        <dbReference type="EMBL" id="TLF73528.1"/>
    </source>
</evidence>
<accession>A0A5R8NCW9</accession>
<protein>
    <recommendedName>
        <fullName evidence="4">Serine/threonine protein kinase</fullName>
    </recommendedName>
</protein>
<evidence type="ECO:0008006" key="4">
    <source>
        <dbReference type="Google" id="ProtNLM"/>
    </source>
</evidence>
<evidence type="ECO:0000256" key="1">
    <source>
        <dbReference type="SAM" id="SignalP"/>
    </source>
</evidence>
<reference evidence="2 3" key="1">
    <citation type="submission" date="2019-05" db="EMBL/GenBank/DDBJ databases">
        <title>Genomes sequences of two Nocardia cyriacigeorgica environmental isolates, type strains Nocardia asteroides ATCC 19247 and Nocardia cyriacigeorgica DSM 44484.</title>
        <authorList>
            <person name="Vautrin F."/>
            <person name="Bergeron E."/>
            <person name="Dubost A."/>
            <person name="Abrouk D."/>
            <person name="Rodriguez Nava V."/>
            <person name="Pujic P."/>
        </authorList>
    </citation>
    <scope>NUCLEOTIDE SEQUENCE [LARGE SCALE GENOMIC DNA]</scope>
    <source>
        <strain evidence="2 3">EML 446</strain>
    </source>
</reference>
<dbReference type="AlphaFoldDB" id="A0A5R8NCW9"/>
<proteinExistence type="predicted"/>
<evidence type="ECO:0000313" key="3">
    <source>
        <dbReference type="Proteomes" id="UP000306378"/>
    </source>
</evidence>
<dbReference type="Proteomes" id="UP000306378">
    <property type="component" value="Unassembled WGS sequence"/>
</dbReference>
<keyword evidence="1" id="KW-0732">Signal</keyword>
<organism evidence="2 3">
    <name type="scientific">Nocardia cyriacigeorgica</name>
    <dbReference type="NCBI Taxonomy" id="135487"/>
    <lineage>
        <taxon>Bacteria</taxon>
        <taxon>Bacillati</taxon>
        <taxon>Actinomycetota</taxon>
        <taxon>Actinomycetes</taxon>
        <taxon>Mycobacteriales</taxon>
        <taxon>Nocardiaceae</taxon>
        <taxon>Nocardia</taxon>
    </lineage>
</organism>
<sequence>MRVFEHGARLGLAVAAILAGSLTMAAPANAATPASVCGGGSYRVIDTHDLGSLATIYLLYNGRTNCVVTWKNAYVGTKTPTRAMVAIWGQPSSHRQDYDHYAYYAGPVKVDAPGKCIAWGGSALRPGDIVNGGGIHWDSPGPSHCG</sequence>
<dbReference type="RefSeq" id="WP_086008219.1">
    <property type="nucleotide sequence ID" value="NZ_AP026979.1"/>
</dbReference>
<feature type="signal peptide" evidence="1">
    <location>
        <begin position="1"/>
        <end position="30"/>
    </location>
</feature>
<comment type="caution">
    <text evidence="2">The sequence shown here is derived from an EMBL/GenBank/DDBJ whole genome shotgun (WGS) entry which is preliminary data.</text>
</comment>
<name>A0A5R8NCW9_9NOCA</name>
<gene>
    <name evidence="2" type="ORF">FEK34_25825</name>
</gene>
<feature type="chain" id="PRO_5024296782" description="Serine/threonine protein kinase" evidence="1">
    <location>
        <begin position="31"/>
        <end position="146"/>
    </location>
</feature>
<dbReference type="EMBL" id="VBUT01000012">
    <property type="protein sequence ID" value="TLF73528.1"/>
    <property type="molecule type" value="Genomic_DNA"/>
</dbReference>